<evidence type="ECO:0000313" key="2">
    <source>
        <dbReference type="EMBL" id="CAB4241390.1"/>
    </source>
</evidence>
<evidence type="ECO:0000259" key="1">
    <source>
        <dbReference type="Pfam" id="PF13482"/>
    </source>
</evidence>
<reference evidence="2" key="1">
    <citation type="submission" date="2020-05" db="EMBL/GenBank/DDBJ databases">
        <authorList>
            <person name="Chiriac C."/>
            <person name="Salcher M."/>
            <person name="Ghai R."/>
            <person name="Kavagutti S V."/>
        </authorList>
    </citation>
    <scope>NUCLEOTIDE SEQUENCE</scope>
</reference>
<dbReference type="Pfam" id="PF13482">
    <property type="entry name" value="RNase_H_2"/>
    <property type="match status" value="1"/>
</dbReference>
<accession>A0A6J5TCV7</accession>
<gene>
    <name evidence="2" type="ORF">UFOVP60_41</name>
</gene>
<dbReference type="SUPFAM" id="SSF53098">
    <property type="entry name" value="Ribonuclease H-like"/>
    <property type="match status" value="1"/>
</dbReference>
<proteinExistence type="predicted"/>
<dbReference type="EMBL" id="LR797821">
    <property type="protein sequence ID" value="CAB4241390.1"/>
    <property type="molecule type" value="Genomic_DNA"/>
</dbReference>
<dbReference type="InterPro" id="IPR038720">
    <property type="entry name" value="YprB_RNase_H-like_dom"/>
</dbReference>
<dbReference type="Gene3D" id="3.30.420.10">
    <property type="entry name" value="Ribonuclease H-like superfamily/Ribonuclease H"/>
    <property type="match status" value="1"/>
</dbReference>
<dbReference type="InterPro" id="IPR036397">
    <property type="entry name" value="RNaseH_sf"/>
</dbReference>
<dbReference type="GO" id="GO:0003676">
    <property type="term" value="F:nucleic acid binding"/>
    <property type="evidence" value="ECO:0007669"/>
    <property type="project" value="InterPro"/>
</dbReference>
<organism evidence="2">
    <name type="scientific">uncultured Caudovirales phage</name>
    <dbReference type="NCBI Taxonomy" id="2100421"/>
    <lineage>
        <taxon>Viruses</taxon>
        <taxon>Duplodnaviria</taxon>
        <taxon>Heunggongvirae</taxon>
        <taxon>Uroviricota</taxon>
        <taxon>Caudoviricetes</taxon>
        <taxon>Peduoviridae</taxon>
        <taxon>Maltschvirus</taxon>
        <taxon>Maltschvirus maltsch</taxon>
    </lineage>
</organism>
<name>A0A6J5TCV7_9CAUD</name>
<protein>
    <submittedName>
        <fullName evidence="2">Ribonuclease H-like domain containing protein</fullName>
    </submittedName>
</protein>
<feature type="domain" description="YprB ribonuclease H-like" evidence="1">
    <location>
        <begin position="75"/>
        <end position="198"/>
    </location>
</feature>
<dbReference type="InterPro" id="IPR012337">
    <property type="entry name" value="RNaseH-like_sf"/>
</dbReference>
<sequence length="271" mass="30296">MTAPIITVLDIETAPIVGDVWRLFDTSVALNQIKLDWSILSFTSKPLDPLAPTRSLAHRRKQCEYMDTSSAAGGVRDDSALVERLWQIFHESDIIVGQNVAAFDIRKIRARMIMQGLQPPSPCRVLDTLHIAKSAGAFTSNKLEYLSAHLSEVSKSKHNKFPGHSLWTECLANNPAAWAHMKKYNQDDVISTEEVYLKLRPWAVQHINIATYSDPDTASCPVCGSTDLHEDGFSFTNVSKYQRYHCGGCGAWSRSRYTLNSKATRQALLSK</sequence>